<comment type="caution">
    <text evidence="2">The sequence shown here is derived from an EMBL/GenBank/DDBJ whole genome shotgun (WGS) entry which is preliminary data.</text>
</comment>
<dbReference type="RefSeq" id="WP_203724782.1">
    <property type="nucleotide sequence ID" value="NZ_BAAATX010000057.1"/>
</dbReference>
<keyword evidence="1" id="KW-0812">Transmembrane</keyword>
<protein>
    <recommendedName>
        <fullName evidence="4">Fluoride ion transporter CrcB</fullName>
    </recommendedName>
</protein>
<gene>
    <name evidence="2" type="ORF">Adu01nite_07310</name>
</gene>
<reference evidence="2 3" key="1">
    <citation type="submission" date="2021-01" db="EMBL/GenBank/DDBJ databases">
        <title>Whole genome shotgun sequence of Actinoplanes durhamensis NBRC 14914.</title>
        <authorList>
            <person name="Komaki H."/>
            <person name="Tamura T."/>
        </authorList>
    </citation>
    <scope>NUCLEOTIDE SEQUENCE [LARGE SCALE GENOMIC DNA]</scope>
    <source>
        <strain evidence="2 3">NBRC 14914</strain>
    </source>
</reference>
<dbReference type="Proteomes" id="UP000637628">
    <property type="component" value="Unassembled WGS sequence"/>
</dbReference>
<keyword evidence="1" id="KW-1133">Transmembrane helix</keyword>
<feature type="transmembrane region" description="Helical" evidence="1">
    <location>
        <begin position="71"/>
        <end position="92"/>
    </location>
</feature>
<keyword evidence="3" id="KW-1185">Reference proteome</keyword>
<evidence type="ECO:0000313" key="3">
    <source>
        <dbReference type="Proteomes" id="UP000637628"/>
    </source>
</evidence>
<feature type="transmembrane region" description="Helical" evidence="1">
    <location>
        <begin position="39"/>
        <end position="59"/>
    </location>
</feature>
<sequence>MRQQRWFPPAALAVGLFAINVVARLVIRFGFDGDDAAESRATIIMFGVLGLTLAIWTFLASQRKRPSEWLLPDLVFGAVGAMLLTVLVGPFISGGSEPFKNGAGDFFAQVWLYAGFAIVGTLLGYWIAVMLGRDYRSRSLKAFSERSAAKPRKVVRR</sequence>
<feature type="transmembrane region" description="Helical" evidence="1">
    <location>
        <begin position="7"/>
        <end position="27"/>
    </location>
</feature>
<name>A0ABQ3YP72_9ACTN</name>
<accession>A0ABQ3YP72</accession>
<feature type="transmembrane region" description="Helical" evidence="1">
    <location>
        <begin position="112"/>
        <end position="131"/>
    </location>
</feature>
<organism evidence="2 3">
    <name type="scientific">Paractinoplanes durhamensis</name>
    <dbReference type="NCBI Taxonomy" id="113563"/>
    <lineage>
        <taxon>Bacteria</taxon>
        <taxon>Bacillati</taxon>
        <taxon>Actinomycetota</taxon>
        <taxon>Actinomycetes</taxon>
        <taxon>Micromonosporales</taxon>
        <taxon>Micromonosporaceae</taxon>
        <taxon>Paractinoplanes</taxon>
    </lineage>
</organism>
<dbReference type="EMBL" id="BOML01000006">
    <property type="protein sequence ID" value="GID99380.1"/>
    <property type="molecule type" value="Genomic_DNA"/>
</dbReference>
<proteinExistence type="predicted"/>
<evidence type="ECO:0000313" key="2">
    <source>
        <dbReference type="EMBL" id="GID99380.1"/>
    </source>
</evidence>
<keyword evidence="1" id="KW-0472">Membrane</keyword>
<evidence type="ECO:0008006" key="4">
    <source>
        <dbReference type="Google" id="ProtNLM"/>
    </source>
</evidence>
<evidence type="ECO:0000256" key="1">
    <source>
        <dbReference type="SAM" id="Phobius"/>
    </source>
</evidence>